<dbReference type="InterPro" id="IPR020422">
    <property type="entry name" value="TYR_PHOSPHATASE_DUAL_dom"/>
</dbReference>
<proteinExistence type="inferred from homology"/>
<accession>A0AA39UCP8</accession>
<feature type="domain" description="Tyrosine specific protein phosphatases" evidence="10">
    <location>
        <begin position="122"/>
        <end position="157"/>
    </location>
</feature>
<dbReference type="InterPro" id="IPR029021">
    <property type="entry name" value="Prot-tyrosine_phosphatase-like"/>
</dbReference>
<feature type="compositionally biased region" description="Polar residues" evidence="8">
    <location>
        <begin position="243"/>
        <end position="253"/>
    </location>
</feature>
<evidence type="ECO:0000256" key="2">
    <source>
        <dbReference type="ARBA" id="ARBA00012527"/>
    </source>
</evidence>
<dbReference type="GO" id="GO:0016791">
    <property type="term" value="F:phosphatase activity"/>
    <property type="evidence" value="ECO:0007669"/>
    <property type="project" value="TreeGrafter"/>
</dbReference>
<feature type="region of interest" description="Disordered" evidence="8">
    <location>
        <begin position="229"/>
        <end position="253"/>
    </location>
</feature>
<dbReference type="Pfam" id="PF03162">
    <property type="entry name" value="Y_phosphatase2"/>
    <property type="match status" value="1"/>
</dbReference>
<name>A0AA39UCP8_9LECA</name>
<keyword evidence="12" id="KW-1185">Reference proteome</keyword>
<evidence type="ECO:0000256" key="3">
    <source>
        <dbReference type="ARBA" id="ARBA00022490"/>
    </source>
</evidence>
<dbReference type="SUPFAM" id="SSF52799">
    <property type="entry name" value="(Phosphotyrosine protein) phosphatases II"/>
    <property type="match status" value="1"/>
</dbReference>
<comment type="catalytic activity">
    <reaction evidence="7">
        <text>1,5-bis(diphospho)-1D-myo-inositol 2,3,4,6-tetrakisphosphate + H2O = 1-diphospho-1D-myo-inositol 2,3,4,5,6-pentakisphosphate + phosphate + 2 H(+)</text>
        <dbReference type="Rhea" id="RHEA:79699"/>
        <dbReference type="ChEBI" id="CHEBI:15377"/>
        <dbReference type="ChEBI" id="CHEBI:15378"/>
        <dbReference type="ChEBI" id="CHEBI:43474"/>
        <dbReference type="ChEBI" id="CHEBI:74946"/>
        <dbReference type="ChEBI" id="CHEBI:77983"/>
        <dbReference type="EC" id="3.6.1.52"/>
    </reaction>
    <physiologicalReaction direction="left-to-right" evidence="7">
        <dbReference type="Rhea" id="RHEA:79700"/>
    </physiologicalReaction>
</comment>
<comment type="similarity">
    <text evidence="5">Belongs to the protein-tyrosine phosphatase family. Atypical dual-specificity phosphatase Siw14-like subfamily.</text>
</comment>
<feature type="domain" description="Tyrosine-protein phosphatase" evidence="9">
    <location>
        <begin position="50"/>
        <end position="200"/>
    </location>
</feature>
<feature type="region of interest" description="Disordered" evidence="8">
    <location>
        <begin position="28"/>
        <end position="49"/>
    </location>
</feature>
<evidence type="ECO:0000313" key="11">
    <source>
        <dbReference type="EMBL" id="KAK0514706.1"/>
    </source>
</evidence>
<dbReference type="InterPro" id="IPR000387">
    <property type="entry name" value="Tyr_Pase_dom"/>
</dbReference>
<comment type="subcellular location">
    <subcellularLocation>
        <location evidence="1">Cytoplasm</location>
    </subcellularLocation>
</comment>
<evidence type="ECO:0000256" key="1">
    <source>
        <dbReference type="ARBA" id="ARBA00004496"/>
    </source>
</evidence>
<evidence type="ECO:0000256" key="4">
    <source>
        <dbReference type="ARBA" id="ARBA00022801"/>
    </source>
</evidence>
<comment type="catalytic activity">
    <reaction evidence="6">
        <text>5-diphospho-1D-myo-inositol 1,2,3,4,6-pentakisphosphate + H2O = 1D-myo-inositol hexakisphosphate + phosphate + H(+)</text>
        <dbReference type="Rhea" id="RHEA:22384"/>
        <dbReference type="ChEBI" id="CHEBI:15377"/>
        <dbReference type="ChEBI" id="CHEBI:15378"/>
        <dbReference type="ChEBI" id="CHEBI:43474"/>
        <dbReference type="ChEBI" id="CHEBI:58130"/>
        <dbReference type="ChEBI" id="CHEBI:58628"/>
        <dbReference type="EC" id="3.6.1.52"/>
    </reaction>
    <physiologicalReaction direction="left-to-right" evidence="6">
        <dbReference type="Rhea" id="RHEA:22385"/>
    </physiologicalReaction>
</comment>
<dbReference type="Proteomes" id="UP001166286">
    <property type="component" value="Unassembled WGS sequence"/>
</dbReference>
<organism evidence="11 12">
    <name type="scientific">Cladonia borealis</name>
    <dbReference type="NCBI Taxonomy" id="184061"/>
    <lineage>
        <taxon>Eukaryota</taxon>
        <taxon>Fungi</taxon>
        <taxon>Dikarya</taxon>
        <taxon>Ascomycota</taxon>
        <taxon>Pezizomycotina</taxon>
        <taxon>Lecanoromycetes</taxon>
        <taxon>OSLEUM clade</taxon>
        <taxon>Lecanoromycetidae</taxon>
        <taxon>Lecanorales</taxon>
        <taxon>Lecanorineae</taxon>
        <taxon>Cladoniaceae</taxon>
        <taxon>Cladonia</taxon>
    </lineage>
</organism>
<dbReference type="GO" id="GO:0005737">
    <property type="term" value="C:cytoplasm"/>
    <property type="evidence" value="ECO:0007669"/>
    <property type="project" value="UniProtKB-SubCell"/>
</dbReference>
<keyword evidence="3" id="KW-0963">Cytoplasm</keyword>
<evidence type="ECO:0000256" key="6">
    <source>
        <dbReference type="ARBA" id="ARBA00047342"/>
    </source>
</evidence>
<dbReference type="InterPro" id="IPR016130">
    <property type="entry name" value="Tyr_Pase_AS"/>
</dbReference>
<dbReference type="PROSITE" id="PS50056">
    <property type="entry name" value="TYR_PHOSPHATASE_2"/>
    <property type="match status" value="1"/>
</dbReference>
<dbReference type="PROSITE" id="PS50054">
    <property type="entry name" value="TYR_PHOSPHATASE_DUAL"/>
    <property type="match status" value="1"/>
</dbReference>
<dbReference type="Gene3D" id="3.90.190.10">
    <property type="entry name" value="Protein tyrosine phosphatase superfamily"/>
    <property type="match status" value="1"/>
</dbReference>
<dbReference type="EC" id="3.6.1.52" evidence="2"/>
<dbReference type="FunFam" id="3.90.190.10:FF:000035">
    <property type="entry name" value="Tyrosine phosphatase, putative"/>
    <property type="match status" value="1"/>
</dbReference>
<keyword evidence="4" id="KW-0378">Hydrolase</keyword>
<evidence type="ECO:0000259" key="9">
    <source>
        <dbReference type="PROSITE" id="PS50054"/>
    </source>
</evidence>
<comment type="caution">
    <text evidence="11">The sequence shown here is derived from an EMBL/GenBank/DDBJ whole genome shotgun (WGS) entry which is preliminary data.</text>
</comment>
<reference evidence="11" key="1">
    <citation type="submission" date="2023-03" db="EMBL/GenBank/DDBJ databases">
        <title>Complete genome of Cladonia borealis.</title>
        <authorList>
            <person name="Park H."/>
        </authorList>
    </citation>
    <scope>NUCLEOTIDE SEQUENCE</scope>
    <source>
        <strain evidence="11">ANT050790</strain>
    </source>
</reference>
<dbReference type="InterPro" id="IPR004861">
    <property type="entry name" value="Siw14-like"/>
</dbReference>
<dbReference type="PANTHER" id="PTHR31126:SF48">
    <property type="entry name" value="INOSITOL PHOSPHATASE SIW14"/>
    <property type="match status" value="1"/>
</dbReference>
<evidence type="ECO:0000313" key="12">
    <source>
        <dbReference type="Proteomes" id="UP001166286"/>
    </source>
</evidence>
<gene>
    <name evidence="11" type="ORF">JMJ35_003323</name>
</gene>
<evidence type="ECO:0000256" key="7">
    <source>
        <dbReference type="ARBA" id="ARBA00047927"/>
    </source>
</evidence>
<dbReference type="AlphaFoldDB" id="A0AA39UCP8"/>
<evidence type="ECO:0000256" key="8">
    <source>
        <dbReference type="SAM" id="MobiDB-lite"/>
    </source>
</evidence>
<evidence type="ECO:0000256" key="5">
    <source>
        <dbReference type="ARBA" id="ARBA00044949"/>
    </source>
</evidence>
<dbReference type="GO" id="GO:0052840">
    <property type="term" value="F:inositol diphosphate tetrakisphosphate diphosphatase activity"/>
    <property type="evidence" value="ECO:0007669"/>
    <property type="project" value="TreeGrafter"/>
</dbReference>
<sequence length="253" mass="28047">MDPEAQQKIIAQHGHLIASRHPSQSRIINGLSTADDSGPPSPNDGGAVKNFGEVMPGFYRSSFPYAANLEHLRSLRLKTILTLVDTKNETPEYDKFIAEDKIQHLRIEVPAHKNAESVIPIRIILQVLRVMLDKSNYPLLVHCNKGKHRTGCMVACYRKLHGWSNAAIITEYRRYAEEKFRPLDEAFITSFNASAALQLLNGIQVAYAPLEVTSPIDIKVPLVVKPILPTPPPSEKETEDESSASSAGLSPDF</sequence>
<evidence type="ECO:0000259" key="10">
    <source>
        <dbReference type="PROSITE" id="PS50056"/>
    </source>
</evidence>
<dbReference type="PROSITE" id="PS00383">
    <property type="entry name" value="TYR_PHOSPHATASE_1"/>
    <property type="match status" value="1"/>
</dbReference>
<protein>
    <recommendedName>
        <fullName evidence="2">diphosphoinositol-polyphosphate diphosphatase</fullName>
        <ecNumber evidence="2">3.6.1.52</ecNumber>
    </recommendedName>
</protein>
<dbReference type="EMBL" id="JAFEKC020000005">
    <property type="protein sequence ID" value="KAK0514706.1"/>
    <property type="molecule type" value="Genomic_DNA"/>
</dbReference>
<dbReference type="PANTHER" id="PTHR31126">
    <property type="entry name" value="TYROSINE-PROTEIN PHOSPHATASE"/>
    <property type="match status" value="1"/>
</dbReference>